<dbReference type="CDD" id="cd02440">
    <property type="entry name" value="AdoMet_MTases"/>
    <property type="match status" value="1"/>
</dbReference>
<organism evidence="2 3">
    <name type="scientific">Methanocorpusculum labreanum (strain ATCC 43576 / DSM 4855 / Z)</name>
    <dbReference type="NCBI Taxonomy" id="410358"/>
    <lineage>
        <taxon>Archaea</taxon>
        <taxon>Methanobacteriati</taxon>
        <taxon>Methanobacteriota</taxon>
        <taxon>Stenosarchaea group</taxon>
        <taxon>Methanomicrobia</taxon>
        <taxon>Methanomicrobiales</taxon>
        <taxon>Methanocorpusculaceae</taxon>
        <taxon>Methanocorpusculum</taxon>
    </lineage>
</organism>
<evidence type="ECO:0000313" key="3">
    <source>
        <dbReference type="Proteomes" id="UP000000365"/>
    </source>
</evidence>
<name>A2SU69_METLZ</name>
<dbReference type="OrthoDB" id="106458at2157"/>
<dbReference type="SUPFAM" id="SSF53335">
    <property type="entry name" value="S-adenosyl-L-methionine-dependent methyltransferases"/>
    <property type="match status" value="1"/>
</dbReference>
<sequence length="227" mass="24930">MDDDEIGKRTQSNLKIMNPVSETKLILAGNYAGLKPGMSVLDIGCGNGTLLNLWHKEFGVSGTGIELQKESASRARNLLQGTGITVIEGDAAAYIPDESFDVVSVFGTAFIFGGAEAALQHLAGHVKEGGCLVIGDRVWKKTMVPPEFAREWPEVPTAFELTSTARELGFTLTGMISASSDDWDRYESAVWQNAASENMDEYLRHIQDEYLAYGREFMDWSCFVFQG</sequence>
<dbReference type="PANTHER" id="PTHR42912">
    <property type="entry name" value="METHYLTRANSFERASE"/>
    <property type="match status" value="1"/>
</dbReference>
<feature type="domain" description="Methyltransferase" evidence="1">
    <location>
        <begin position="40"/>
        <end position="130"/>
    </location>
</feature>
<evidence type="ECO:0000259" key="1">
    <source>
        <dbReference type="Pfam" id="PF13649"/>
    </source>
</evidence>
<keyword evidence="2" id="KW-0808">Transferase</keyword>
<dbReference type="GO" id="GO:0008168">
    <property type="term" value="F:methyltransferase activity"/>
    <property type="evidence" value="ECO:0007669"/>
    <property type="project" value="UniProtKB-KW"/>
</dbReference>
<dbReference type="Gene3D" id="3.40.50.150">
    <property type="entry name" value="Vaccinia Virus protein VP39"/>
    <property type="match status" value="1"/>
</dbReference>
<dbReference type="Pfam" id="PF13649">
    <property type="entry name" value="Methyltransf_25"/>
    <property type="match status" value="1"/>
</dbReference>
<accession>A2SU69</accession>
<dbReference type="InterPro" id="IPR050508">
    <property type="entry name" value="Methyltransf_Superfamily"/>
</dbReference>
<dbReference type="Proteomes" id="UP000000365">
    <property type="component" value="Chromosome"/>
</dbReference>
<dbReference type="GO" id="GO:0032259">
    <property type="term" value="P:methylation"/>
    <property type="evidence" value="ECO:0007669"/>
    <property type="project" value="UniProtKB-KW"/>
</dbReference>
<dbReference type="HOGENOM" id="CLU_037315_0_0_2"/>
<keyword evidence="3" id="KW-1185">Reference proteome</keyword>
<proteinExistence type="predicted"/>
<dbReference type="RefSeq" id="WP_011834078.1">
    <property type="nucleotide sequence ID" value="NC_008942.1"/>
</dbReference>
<dbReference type="InterPro" id="IPR029063">
    <property type="entry name" value="SAM-dependent_MTases_sf"/>
</dbReference>
<gene>
    <name evidence="2" type="ordered locus">Mlab_1714</name>
</gene>
<protein>
    <submittedName>
        <fullName evidence="2">Methyltransferase type 11</fullName>
    </submittedName>
</protein>
<dbReference type="EMBL" id="CP000559">
    <property type="protein sequence ID" value="ABN07875.1"/>
    <property type="molecule type" value="Genomic_DNA"/>
</dbReference>
<dbReference type="InterPro" id="IPR041698">
    <property type="entry name" value="Methyltransf_25"/>
</dbReference>
<dbReference type="GeneID" id="4795078"/>
<evidence type="ECO:0000313" key="2">
    <source>
        <dbReference type="EMBL" id="ABN07875.1"/>
    </source>
</evidence>
<dbReference type="AlphaFoldDB" id="A2SU69"/>
<dbReference type="KEGG" id="mla:Mlab_1714"/>
<dbReference type="eggNOG" id="arCOG01638">
    <property type="taxonomic scope" value="Archaea"/>
</dbReference>
<reference evidence="2 3" key="1">
    <citation type="journal article" date="2009" name="Stand. Genomic Sci.">
        <title>Complete genome sequence of Methanocorpusculum labreanum type strain Z.</title>
        <authorList>
            <person name="Anderson I.J."/>
            <person name="Sieprawska-Lupa M."/>
            <person name="Goltsman E."/>
            <person name="Lapidus A."/>
            <person name="Copeland A."/>
            <person name="Glavina Del Rio T."/>
            <person name="Tice H."/>
            <person name="Dalin E."/>
            <person name="Barry K."/>
            <person name="Pitluck S."/>
            <person name="Hauser L."/>
            <person name="Land M."/>
            <person name="Lucas S."/>
            <person name="Richardson P."/>
            <person name="Whitman W.B."/>
            <person name="Kyrpides N.C."/>
        </authorList>
    </citation>
    <scope>NUCLEOTIDE SEQUENCE [LARGE SCALE GENOMIC DNA]</scope>
    <source>
        <strain evidence="3">ATCC 43576 / DSM 4855 / Z</strain>
    </source>
</reference>
<keyword evidence="2" id="KW-0489">Methyltransferase</keyword>